<proteinExistence type="inferred from homology"/>
<accession>A0A1V6N5U1</accession>
<dbReference type="InterPro" id="IPR044053">
    <property type="entry name" value="AsaB-like"/>
</dbReference>
<dbReference type="PANTHER" id="PTHR34598:SF3">
    <property type="entry name" value="OXIDOREDUCTASE AN1597"/>
    <property type="match status" value="1"/>
</dbReference>
<name>A0A1V6N5U1_PENPO</name>
<organism evidence="2 3">
    <name type="scientific">Penicillium polonicum</name>
    <dbReference type="NCBI Taxonomy" id="60169"/>
    <lineage>
        <taxon>Eukaryota</taxon>
        <taxon>Fungi</taxon>
        <taxon>Dikarya</taxon>
        <taxon>Ascomycota</taxon>
        <taxon>Pezizomycotina</taxon>
        <taxon>Eurotiomycetes</taxon>
        <taxon>Eurotiomycetidae</taxon>
        <taxon>Eurotiales</taxon>
        <taxon>Aspergillaceae</taxon>
        <taxon>Penicillium</taxon>
    </lineage>
</organism>
<keyword evidence="3" id="KW-1185">Reference proteome</keyword>
<evidence type="ECO:0000313" key="2">
    <source>
        <dbReference type="EMBL" id="OQD59957.1"/>
    </source>
</evidence>
<dbReference type="NCBIfam" id="NF041278">
    <property type="entry name" value="CmcJ_NvfI_EfuI"/>
    <property type="match status" value="1"/>
</dbReference>
<comment type="similarity">
    <text evidence="1">Belongs to the asaB hydroxylase/desaturase family.</text>
</comment>
<dbReference type="PANTHER" id="PTHR34598">
    <property type="entry name" value="BLL6449 PROTEIN"/>
    <property type="match status" value="1"/>
</dbReference>
<reference evidence="3" key="1">
    <citation type="journal article" date="2017" name="Nat. Microbiol.">
        <title>Global analysis of biosynthetic gene clusters reveals vast potential of secondary metabolite production in Penicillium species.</title>
        <authorList>
            <person name="Nielsen J.C."/>
            <person name="Grijseels S."/>
            <person name="Prigent S."/>
            <person name="Ji B."/>
            <person name="Dainat J."/>
            <person name="Nielsen K.F."/>
            <person name="Frisvad J.C."/>
            <person name="Workman M."/>
            <person name="Nielsen J."/>
        </authorList>
    </citation>
    <scope>NUCLEOTIDE SEQUENCE [LARGE SCALE GENOMIC DNA]</scope>
    <source>
        <strain evidence="3">IBT 4502</strain>
    </source>
</reference>
<protein>
    <submittedName>
        <fullName evidence="2">Uncharacterized protein</fullName>
    </submittedName>
</protein>
<gene>
    <name evidence="2" type="ORF">PENPOL_c036G03583</name>
</gene>
<dbReference type="OrthoDB" id="412788at2759"/>
<evidence type="ECO:0000256" key="1">
    <source>
        <dbReference type="ARBA" id="ARBA00023604"/>
    </source>
</evidence>
<dbReference type="STRING" id="60169.A0A1V6N5U1"/>
<evidence type="ECO:0000313" key="3">
    <source>
        <dbReference type="Proteomes" id="UP000191408"/>
    </source>
</evidence>
<dbReference type="Proteomes" id="UP000191408">
    <property type="component" value="Unassembled WGS sequence"/>
</dbReference>
<sequence>MDIETKLKYLQWQTSYAHTRPYRIAQFGRKRKNNDQKKPHNLVFQEGAAFETIRDIRGTTEAEGNQSFTLEINGFVYSRYPPPLFTNPKDFGDPAHIQNIFLPECEAILRNEIEGVDRVFIFDWKIRKKKSAKEQRKRNGNLLSFARQVHIDTLLTKDEPATSMLERIRNHLPEEAHHLLSGRVQMINMWRPINGPVEDQPLAVCDGRTVDTSRLVETDMTRGDYTGTMLYPLYEPGNIRQWYYLSRQGVEDVLLFKSFDSKTGSVKRE</sequence>
<dbReference type="AlphaFoldDB" id="A0A1V6N5U1"/>
<dbReference type="GO" id="GO:0016491">
    <property type="term" value="F:oxidoreductase activity"/>
    <property type="evidence" value="ECO:0007669"/>
    <property type="project" value="InterPro"/>
</dbReference>
<dbReference type="EMBL" id="MDYM01000036">
    <property type="protein sequence ID" value="OQD59957.1"/>
    <property type="molecule type" value="Genomic_DNA"/>
</dbReference>
<comment type="caution">
    <text evidence="2">The sequence shown here is derived from an EMBL/GenBank/DDBJ whole genome shotgun (WGS) entry which is preliminary data.</text>
</comment>